<dbReference type="EMBL" id="OZ037948">
    <property type="protein sequence ID" value="CAL1708788.1"/>
    <property type="molecule type" value="Genomic_DNA"/>
</dbReference>
<evidence type="ECO:0000313" key="3">
    <source>
        <dbReference type="Proteomes" id="UP001497453"/>
    </source>
</evidence>
<organism evidence="2 3">
    <name type="scientific">Somion occarium</name>
    <dbReference type="NCBI Taxonomy" id="3059160"/>
    <lineage>
        <taxon>Eukaryota</taxon>
        <taxon>Fungi</taxon>
        <taxon>Dikarya</taxon>
        <taxon>Basidiomycota</taxon>
        <taxon>Agaricomycotina</taxon>
        <taxon>Agaricomycetes</taxon>
        <taxon>Polyporales</taxon>
        <taxon>Cerrenaceae</taxon>
        <taxon>Somion</taxon>
    </lineage>
</organism>
<name>A0ABP1DNY9_9APHY</name>
<proteinExistence type="predicted"/>
<sequence length="408" mass="46659">MILGQLSDAASLRSCALINRHWSTSARPHIFRVIRLDSWNRLAELTEVVMSDRIVANYIREVRLRGGVGGETDARKKQDDDWWMYHFPYMLGGHLKCLKTIELSNFYRSTDVYDEERRTEEQEKFATWVYSLRTLKSVENLTLKVCTMSSNALTAIIRSFRRLIRIEFCDVVVDDSGDPDAIRIPKLDSAETPGESHAGNTGSSSSAVLFPLSYSEPQLRAVNVDQDENSTFDPFNFDPLKAWLLPRHIASSLKALVFGGKIEVVSFIRFISNLCPCPSLEYIACSTFQLDDFSDLDLSGFPNLNRLYFNVGYLEDNVDALCRILSRTHTSRLKHIICIIRLEELGDLGDNVVEPLDNLLCSDKFRQLECLEVIHRRYQPPRKVRQAGLKAFPGLFKRGILRLHYRAV</sequence>
<accession>A0ABP1DNY9</accession>
<reference evidence="3" key="1">
    <citation type="submission" date="2024-04" db="EMBL/GenBank/DDBJ databases">
        <authorList>
            <person name="Shaw F."/>
            <person name="Minotto A."/>
        </authorList>
    </citation>
    <scope>NUCLEOTIDE SEQUENCE [LARGE SCALE GENOMIC DNA]</scope>
</reference>
<evidence type="ECO:0000313" key="2">
    <source>
        <dbReference type="EMBL" id="CAL1708788.1"/>
    </source>
</evidence>
<dbReference type="Gene3D" id="3.80.10.10">
    <property type="entry name" value="Ribonuclease Inhibitor"/>
    <property type="match status" value="1"/>
</dbReference>
<dbReference type="SUPFAM" id="SSF52047">
    <property type="entry name" value="RNI-like"/>
    <property type="match status" value="1"/>
</dbReference>
<feature type="region of interest" description="Disordered" evidence="1">
    <location>
        <begin position="183"/>
        <end position="204"/>
    </location>
</feature>
<evidence type="ECO:0000256" key="1">
    <source>
        <dbReference type="SAM" id="MobiDB-lite"/>
    </source>
</evidence>
<gene>
    <name evidence="2" type="ORF">GFSPODELE1_LOCUS7028</name>
</gene>
<dbReference type="Proteomes" id="UP001497453">
    <property type="component" value="Chromosome 5"/>
</dbReference>
<dbReference type="InterPro" id="IPR032675">
    <property type="entry name" value="LRR_dom_sf"/>
</dbReference>
<protein>
    <submittedName>
        <fullName evidence="2">Uncharacterized protein</fullName>
    </submittedName>
</protein>
<keyword evidence="3" id="KW-1185">Reference proteome</keyword>